<dbReference type="EMBL" id="GBRH01282728">
    <property type="protein sequence ID" value="JAD15167.1"/>
    <property type="molecule type" value="Transcribed_RNA"/>
</dbReference>
<accession>A0A0A8XU04</accession>
<dbReference type="AlphaFoldDB" id="A0A0A8XU04"/>
<protein>
    <submittedName>
        <fullName evidence="1">Uncharacterized protein</fullName>
    </submittedName>
</protein>
<reference evidence="1" key="2">
    <citation type="journal article" date="2015" name="Data Brief">
        <title>Shoot transcriptome of the giant reed, Arundo donax.</title>
        <authorList>
            <person name="Barrero R.A."/>
            <person name="Guerrero F.D."/>
            <person name="Moolhuijzen P."/>
            <person name="Goolsby J.A."/>
            <person name="Tidwell J."/>
            <person name="Bellgard S.E."/>
            <person name="Bellgard M.I."/>
        </authorList>
    </citation>
    <scope>NUCLEOTIDE SEQUENCE</scope>
    <source>
        <tissue evidence="1">Shoot tissue taken approximately 20 cm above the soil surface</tissue>
    </source>
</reference>
<name>A0A0A8XU04_ARUDO</name>
<evidence type="ECO:0000313" key="1">
    <source>
        <dbReference type="EMBL" id="JAD15167.1"/>
    </source>
</evidence>
<proteinExistence type="predicted"/>
<organism evidence="1">
    <name type="scientific">Arundo donax</name>
    <name type="common">Giant reed</name>
    <name type="synonym">Donax arundinaceus</name>
    <dbReference type="NCBI Taxonomy" id="35708"/>
    <lineage>
        <taxon>Eukaryota</taxon>
        <taxon>Viridiplantae</taxon>
        <taxon>Streptophyta</taxon>
        <taxon>Embryophyta</taxon>
        <taxon>Tracheophyta</taxon>
        <taxon>Spermatophyta</taxon>
        <taxon>Magnoliopsida</taxon>
        <taxon>Liliopsida</taxon>
        <taxon>Poales</taxon>
        <taxon>Poaceae</taxon>
        <taxon>PACMAD clade</taxon>
        <taxon>Arundinoideae</taxon>
        <taxon>Arundineae</taxon>
        <taxon>Arundo</taxon>
    </lineage>
</organism>
<reference evidence="1" key="1">
    <citation type="submission" date="2014-09" db="EMBL/GenBank/DDBJ databases">
        <authorList>
            <person name="Magalhaes I.L.F."/>
            <person name="Oliveira U."/>
            <person name="Santos F.R."/>
            <person name="Vidigal T.H.D.A."/>
            <person name="Brescovit A.D."/>
            <person name="Santos A.J."/>
        </authorList>
    </citation>
    <scope>NUCLEOTIDE SEQUENCE</scope>
    <source>
        <tissue evidence="1">Shoot tissue taken approximately 20 cm above the soil surface</tissue>
    </source>
</reference>
<sequence length="35" mass="4174">MRSNLVRIFCLCYAVMIKRFPIMDICELRGFLSSF</sequence>